<keyword evidence="2" id="KW-1185">Reference proteome</keyword>
<evidence type="ECO:0000313" key="2">
    <source>
        <dbReference type="Proteomes" id="UP000652761"/>
    </source>
</evidence>
<evidence type="ECO:0000313" key="1">
    <source>
        <dbReference type="EMBL" id="MQL85639.1"/>
    </source>
</evidence>
<name>A0A843V1M6_COLES</name>
<comment type="caution">
    <text evidence="1">The sequence shown here is derived from an EMBL/GenBank/DDBJ whole genome shotgun (WGS) entry which is preliminary data.</text>
</comment>
<gene>
    <name evidence="1" type="ORF">Taro_018155</name>
</gene>
<accession>A0A843V1M6</accession>
<protein>
    <submittedName>
        <fullName evidence="1">Uncharacterized protein</fullName>
    </submittedName>
</protein>
<organism evidence="1 2">
    <name type="scientific">Colocasia esculenta</name>
    <name type="common">Wild taro</name>
    <name type="synonym">Arum esculentum</name>
    <dbReference type="NCBI Taxonomy" id="4460"/>
    <lineage>
        <taxon>Eukaryota</taxon>
        <taxon>Viridiplantae</taxon>
        <taxon>Streptophyta</taxon>
        <taxon>Embryophyta</taxon>
        <taxon>Tracheophyta</taxon>
        <taxon>Spermatophyta</taxon>
        <taxon>Magnoliopsida</taxon>
        <taxon>Liliopsida</taxon>
        <taxon>Araceae</taxon>
        <taxon>Aroideae</taxon>
        <taxon>Colocasieae</taxon>
        <taxon>Colocasia</taxon>
    </lineage>
</organism>
<dbReference type="EMBL" id="NMUH01000840">
    <property type="protein sequence ID" value="MQL85639.1"/>
    <property type="molecule type" value="Genomic_DNA"/>
</dbReference>
<dbReference type="Proteomes" id="UP000652761">
    <property type="component" value="Unassembled WGS sequence"/>
</dbReference>
<dbReference type="AlphaFoldDB" id="A0A843V1M6"/>
<reference evidence="1" key="1">
    <citation type="submission" date="2017-07" db="EMBL/GenBank/DDBJ databases">
        <title>Taro Niue Genome Assembly and Annotation.</title>
        <authorList>
            <person name="Atibalentja N."/>
            <person name="Keating K."/>
            <person name="Fields C.J."/>
        </authorList>
    </citation>
    <scope>NUCLEOTIDE SEQUENCE</scope>
    <source>
        <strain evidence="1">Niue_2</strain>
        <tissue evidence="1">Leaf</tissue>
    </source>
</reference>
<proteinExistence type="predicted"/>
<sequence length="94" mass="10532">MLTKISLLPGIQDHVQNLVKVTNLVSLIHWPAGRQGWSNVRPANGGGFPPRKVQLGRACAMRQPSGTKATSYTETKEMERGSLPYQKNWFKKEI</sequence>